<feature type="region of interest" description="Disordered" evidence="1">
    <location>
        <begin position="35"/>
        <end position="60"/>
    </location>
</feature>
<dbReference type="Pfam" id="PF20242">
    <property type="entry name" value="Emfourin"/>
    <property type="match status" value="1"/>
</dbReference>
<proteinExistence type="predicted"/>
<keyword evidence="3" id="KW-1185">Reference proteome</keyword>
<evidence type="ECO:0000256" key="1">
    <source>
        <dbReference type="SAM" id="MobiDB-lite"/>
    </source>
</evidence>
<dbReference type="EMBL" id="JBHSRD010000008">
    <property type="protein sequence ID" value="MFC6009202.1"/>
    <property type="molecule type" value="Genomic_DNA"/>
</dbReference>
<comment type="caution">
    <text evidence="2">The sequence shown here is derived from an EMBL/GenBank/DDBJ whole genome shotgun (WGS) entry which is preliminary data.</text>
</comment>
<name>A0ABW1JK18_9ACTN</name>
<evidence type="ECO:0000313" key="3">
    <source>
        <dbReference type="Proteomes" id="UP001596189"/>
    </source>
</evidence>
<protein>
    <submittedName>
        <fullName evidence="2">Protealysin inhibitor emfourin</fullName>
    </submittedName>
</protein>
<gene>
    <name evidence="2" type="ORF">ACFQDO_18885</name>
</gene>
<sequence>MTMRPDLRTTSAARLLPALLGGVLVLGAGACGSEQPGPAAGTTSGTTSGTTAATSTGTPGVLAGPVVLTRTGGIAGMHDAVVLNPDGTYTVSRKVGEPVTRTADPAQVKAIADAVEQANLPALPASTPDTTTSDQIYYKLSVGSRTYVINGTQTPEEVKPLIEALGELFSAPAPTP</sequence>
<dbReference type="Proteomes" id="UP001596189">
    <property type="component" value="Unassembled WGS sequence"/>
</dbReference>
<dbReference type="InterPro" id="IPR049457">
    <property type="entry name" value="Emfourin"/>
</dbReference>
<organism evidence="2 3">
    <name type="scientific">Angustibacter luteus</name>
    <dbReference type="NCBI Taxonomy" id="658456"/>
    <lineage>
        <taxon>Bacteria</taxon>
        <taxon>Bacillati</taxon>
        <taxon>Actinomycetota</taxon>
        <taxon>Actinomycetes</taxon>
        <taxon>Kineosporiales</taxon>
        <taxon>Kineosporiaceae</taxon>
    </lineage>
</organism>
<evidence type="ECO:0000313" key="2">
    <source>
        <dbReference type="EMBL" id="MFC6009202.1"/>
    </source>
</evidence>
<dbReference type="PROSITE" id="PS51257">
    <property type="entry name" value="PROKAR_LIPOPROTEIN"/>
    <property type="match status" value="1"/>
</dbReference>
<reference evidence="3" key="1">
    <citation type="journal article" date="2019" name="Int. J. Syst. Evol. Microbiol.">
        <title>The Global Catalogue of Microorganisms (GCM) 10K type strain sequencing project: providing services to taxonomists for standard genome sequencing and annotation.</title>
        <authorList>
            <consortium name="The Broad Institute Genomics Platform"/>
            <consortium name="The Broad Institute Genome Sequencing Center for Infectious Disease"/>
            <person name="Wu L."/>
            <person name="Ma J."/>
        </authorList>
    </citation>
    <scope>NUCLEOTIDE SEQUENCE [LARGE SCALE GENOMIC DNA]</scope>
    <source>
        <strain evidence="3">KACC 14249</strain>
    </source>
</reference>
<dbReference type="RefSeq" id="WP_345717724.1">
    <property type="nucleotide sequence ID" value="NZ_BAABFP010000007.1"/>
</dbReference>
<accession>A0ABW1JK18</accession>